<reference evidence="1" key="1">
    <citation type="journal article" date="2021" name="Nat. Commun.">
        <title>Genetic determinants of endophytism in the Arabidopsis root mycobiome.</title>
        <authorList>
            <person name="Mesny F."/>
            <person name="Miyauchi S."/>
            <person name="Thiergart T."/>
            <person name="Pickel B."/>
            <person name="Atanasova L."/>
            <person name="Karlsson M."/>
            <person name="Huettel B."/>
            <person name="Barry K.W."/>
            <person name="Haridas S."/>
            <person name="Chen C."/>
            <person name="Bauer D."/>
            <person name="Andreopoulos W."/>
            <person name="Pangilinan J."/>
            <person name="LaButti K."/>
            <person name="Riley R."/>
            <person name="Lipzen A."/>
            <person name="Clum A."/>
            <person name="Drula E."/>
            <person name="Henrissat B."/>
            <person name="Kohler A."/>
            <person name="Grigoriev I.V."/>
            <person name="Martin F.M."/>
            <person name="Hacquard S."/>
        </authorList>
    </citation>
    <scope>NUCLEOTIDE SEQUENCE</scope>
    <source>
        <strain evidence="1">MPI-CAGE-AT-0147</strain>
    </source>
</reference>
<dbReference type="GO" id="GO:0006635">
    <property type="term" value="P:fatty acid beta-oxidation"/>
    <property type="evidence" value="ECO:0007669"/>
    <property type="project" value="TreeGrafter"/>
</dbReference>
<comment type="caution">
    <text evidence="1">The sequence shown here is derived from an EMBL/GenBank/DDBJ whole genome shotgun (WGS) entry which is preliminary data.</text>
</comment>
<dbReference type="GO" id="GO:0004165">
    <property type="term" value="F:delta(3)-delta(2)-enoyl-CoA isomerase activity"/>
    <property type="evidence" value="ECO:0007669"/>
    <property type="project" value="TreeGrafter"/>
</dbReference>
<dbReference type="Proteomes" id="UP000738349">
    <property type="component" value="Unassembled WGS sequence"/>
</dbReference>
<dbReference type="EMBL" id="JAGMUV010000003">
    <property type="protein sequence ID" value="KAH7165297.1"/>
    <property type="molecule type" value="Genomic_DNA"/>
</dbReference>
<evidence type="ECO:0000313" key="2">
    <source>
        <dbReference type="Proteomes" id="UP000738349"/>
    </source>
</evidence>
<name>A0A9P9FLR3_9HYPO</name>
<dbReference type="PANTHER" id="PTHR11941:SF75">
    <property type="entry name" value="ENOYL-COA HYDRATASE_ISOMERASE FAMILY PROTEIN"/>
    <property type="match status" value="1"/>
</dbReference>
<sequence>MALFVIPIAKFGSDPSSALTVTSPAPSVYLVTINSPPDNRLTTPVCQALLLALDILEFDHPRGVVITTSAIPKFYSNGLDLEHAITTPGFWSDSIYRLWERLLTYPMPTLALIPGHAFAGGFITAMHHDYRVQNPGKGFLCLNEVDLGAPLKSPMSSIFRQKCSPTIYRNIVLEGKRFGGQAALESGLVDTLGGLEEALRLVEARNLVQKGQSGVYGVLKLEMWRDSIALLSKENYDAEEEKWNRRADREAEREEAGQKAVAEWKAAATAGTVKL</sequence>
<gene>
    <name evidence="1" type="ORF">EDB81DRAFT_679037</name>
</gene>
<evidence type="ECO:0000313" key="1">
    <source>
        <dbReference type="EMBL" id="KAH7165297.1"/>
    </source>
</evidence>
<accession>A0A9P9FLR3</accession>
<dbReference type="PANTHER" id="PTHR11941">
    <property type="entry name" value="ENOYL-COA HYDRATASE-RELATED"/>
    <property type="match status" value="1"/>
</dbReference>
<dbReference type="AlphaFoldDB" id="A0A9P9FLR3"/>
<dbReference type="SUPFAM" id="SSF52096">
    <property type="entry name" value="ClpP/crotonase"/>
    <property type="match status" value="1"/>
</dbReference>
<dbReference type="GO" id="GO:0005777">
    <property type="term" value="C:peroxisome"/>
    <property type="evidence" value="ECO:0007669"/>
    <property type="project" value="TreeGrafter"/>
</dbReference>
<dbReference type="InterPro" id="IPR029045">
    <property type="entry name" value="ClpP/crotonase-like_dom_sf"/>
</dbReference>
<dbReference type="Gene3D" id="3.90.226.10">
    <property type="entry name" value="2-enoyl-CoA Hydratase, Chain A, domain 1"/>
    <property type="match status" value="1"/>
</dbReference>
<organism evidence="1 2">
    <name type="scientific">Dactylonectria macrodidyma</name>
    <dbReference type="NCBI Taxonomy" id="307937"/>
    <lineage>
        <taxon>Eukaryota</taxon>
        <taxon>Fungi</taxon>
        <taxon>Dikarya</taxon>
        <taxon>Ascomycota</taxon>
        <taxon>Pezizomycotina</taxon>
        <taxon>Sordariomycetes</taxon>
        <taxon>Hypocreomycetidae</taxon>
        <taxon>Hypocreales</taxon>
        <taxon>Nectriaceae</taxon>
        <taxon>Dactylonectria</taxon>
    </lineage>
</organism>
<protein>
    <submittedName>
        <fullName evidence="1">Enoyl-CoA hydratase/isomerase family protein</fullName>
    </submittedName>
</protein>
<keyword evidence="2" id="KW-1185">Reference proteome</keyword>
<dbReference type="OrthoDB" id="1696280at2759"/>
<dbReference type="Pfam" id="PF00378">
    <property type="entry name" value="ECH_1"/>
    <property type="match status" value="1"/>
</dbReference>
<dbReference type="CDD" id="cd06558">
    <property type="entry name" value="crotonase-like"/>
    <property type="match status" value="1"/>
</dbReference>
<dbReference type="InterPro" id="IPR001753">
    <property type="entry name" value="Enoyl-CoA_hydra/iso"/>
</dbReference>
<proteinExistence type="predicted"/>